<evidence type="ECO:0000259" key="6">
    <source>
        <dbReference type="Pfam" id="PF16912"/>
    </source>
</evidence>
<keyword evidence="8" id="KW-1185">Reference proteome</keyword>
<name>A0ABN3UUI1_9ACTN</name>
<dbReference type="Proteomes" id="UP001501842">
    <property type="component" value="Unassembled WGS sequence"/>
</dbReference>
<dbReference type="InterPro" id="IPR011032">
    <property type="entry name" value="GroES-like_sf"/>
</dbReference>
<feature type="domain" description="Glucose dehydrogenase C-terminal" evidence="6">
    <location>
        <begin position="146"/>
        <end position="347"/>
    </location>
</feature>
<evidence type="ECO:0000313" key="8">
    <source>
        <dbReference type="Proteomes" id="UP001501842"/>
    </source>
</evidence>
<gene>
    <name evidence="7" type="ORF">GCM10010439_72090</name>
</gene>
<dbReference type="InterPro" id="IPR013154">
    <property type="entry name" value="ADH-like_N"/>
</dbReference>
<evidence type="ECO:0000259" key="5">
    <source>
        <dbReference type="Pfam" id="PF08240"/>
    </source>
</evidence>
<dbReference type="CDD" id="cd08230">
    <property type="entry name" value="glucose_DH"/>
    <property type="match status" value="1"/>
</dbReference>
<evidence type="ECO:0000256" key="3">
    <source>
        <dbReference type="ARBA" id="ARBA00022833"/>
    </source>
</evidence>
<dbReference type="EMBL" id="BAAATZ010000037">
    <property type="protein sequence ID" value="GAA2738361.1"/>
    <property type="molecule type" value="Genomic_DNA"/>
</dbReference>
<dbReference type="PANTHER" id="PTHR43189">
    <property type="entry name" value="ZINC-TYPE ALCOHOL DEHYDROGENASE-LIKE PROTEIN C1198.01-RELATED"/>
    <property type="match status" value="1"/>
</dbReference>
<organism evidence="7 8">
    <name type="scientific">Actinocorallia aurantiaca</name>
    <dbReference type="NCBI Taxonomy" id="46204"/>
    <lineage>
        <taxon>Bacteria</taxon>
        <taxon>Bacillati</taxon>
        <taxon>Actinomycetota</taxon>
        <taxon>Actinomycetes</taxon>
        <taxon>Streptosporangiales</taxon>
        <taxon>Thermomonosporaceae</taxon>
        <taxon>Actinocorallia</taxon>
    </lineage>
</organism>
<dbReference type="SUPFAM" id="SSF51735">
    <property type="entry name" value="NAD(P)-binding Rossmann-fold domains"/>
    <property type="match status" value="1"/>
</dbReference>
<dbReference type="Gene3D" id="3.90.180.10">
    <property type="entry name" value="Medium-chain alcohol dehydrogenases, catalytic domain"/>
    <property type="match status" value="1"/>
</dbReference>
<dbReference type="Pfam" id="PF16912">
    <property type="entry name" value="Glu_dehyd_C"/>
    <property type="match status" value="1"/>
</dbReference>
<evidence type="ECO:0000313" key="7">
    <source>
        <dbReference type="EMBL" id="GAA2738361.1"/>
    </source>
</evidence>
<dbReference type="RefSeq" id="WP_344457955.1">
    <property type="nucleotide sequence ID" value="NZ_BAAATZ010000037.1"/>
</dbReference>
<keyword evidence="2" id="KW-0479">Metal-binding</keyword>
<proteinExistence type="predicted"/>
<comment type="caution">
    <text evidence="7">The sequence shown here is derived from an EMBL/GenBank/DDBJ whole genome shotgun (WGS) entry which is preliminary data.</text>
</comment>
<dbReference type="SUPFAM" id="SSF50129">
    <property type="entry name" value="GroES-like"/>
    <property type="match status" value="1"/>
</dbReference>
<reference evidence="7 8" key="1">
    <citation type="journal article" date="2019" name="Int. J. Syst. Evol. Microbiol.">
        <title>The Global Catalogue of Microorganisms (GCM) 10K type strain sequencing project: providing services to taxonomists for standard genome sequencing and annotation.</title>
        <authorList>
            <consortium name="The Broad Institute Genomics Platform"/>
            <consortium name="The Broad Institute Genome Sequencing Center for Infectious Disease"/>
            <person name="Wu L."/>
            <person name="Ma J."/>
        </authorList>
    </citation>
    <scope>NUCLEOTIDE SEQUENCE [LARGE SCALE GENOMIC DNA]</scope>
    <source>
        <strain evidence="7 8">JCM 8201</strain>
    </source>
</reference>
<protein>
    <submittedName>
        <fullName evidence="7">Glucose 1-dehydrogenase</fullName>
    </submittedName>
</protein>
<sequence length="349" mass="37427">MKAIMVVPGRAGDVRVEDLPEPVPGPGELLVQGRLLGICGTDRDIVEGDDYGWPPPGEESLVIGHESLGTVLEAPPGSGFAEGDLVVGIVRRPDPLPCVPCAHDEADFCRNGGYTERGIKELHGFGAQRWTVEADYAVKIDPALGDRGVLLEPAAVLAKAWEQVDLFFTRSSFRPEVVLVTGAGPIGLFAALMGVQRGLRVYVSDIVDDERKRELVTDLGAVFHAGALEDLDVAPDVVMECSGHGPLIFELTTKTAPDAVICLLGLASGEQVFEAGIEEINRHLILDNTVVFGSVNAGRHNFRQAADALARTDPDWLERLITKRVPMESFAEGLRGGVGEIKVVVDLRS</sequence>
<evidence type="ECO:0000256" key="1">
    <source>
        <dbReference type="ARBA" id="ARBA00001947"/>
    </source>
</evidence>
<dbReference type="Gene3D" id="3.40.50.720">
    <property type="entry name" value="NAD(P)-binding Rossmann-like Domain"/>
    <property type="match status" value="1"/>
</dbReference>
<dbReference type="InterPro" id="IPR036291">
    <property type="entry name" value="NAD(P)-bd_dom_sf"/>
</dbReference>
<comment type="cofactor">
    <cofactor evidence="1">
        <name>Zn(2+)</name>
        <dbReference type="ChEBI" id="CHEBI:29105"/>
    </cofactor>
</comment>
<evidence type="ECO:0000256" key="4">
    <source>
        <dbReference type="ARBA" id="ARBA00023002"/>
    </source>
</evidence>
<dbReference type="InterPro" id="IPR031640">
    <property type="entry name" value="Glu_dehyd_C"/>
</dbReference>
<accession>A0ABN3UUI1</accession>
<feature type="domain" description="Alcohol dehydrogenase-like N-terminal" evidence="5">
    <location>
        <begin position="25"/>
        <end position="141"/>
    </location>
</feature>
<dbReference type="PANTHER" id="PTHR43189:SF2">
    <property type="entry name" value="GLUCOSE 1-DEHYDROGENASE"/>
    <property type="match status" value="1"/>
</dbReference>
<keyword evidence="3" id="KW-0862">Zinc</keyword>
<dbReference type="Pfam" id="PF08240">
    <property type="entry name" value="ADH_N"/>
    <property type="match status" value="1"/>
</dbReference>
<evidence type="ECO:0000256" key="2">
    <source>
        <dbReference type="ARBA" id="ARBA00022723"/>
    </source>
</evidence>
<keyword evidence="4" id="KW-0560">Oxidoreductase</keyword>